<evidence type="ECO:0000313" key="3">
    <source>
        <dbReference type="Proteomes" id="UP001164761"/>
    </source>
</evidence>
<feature type="domain" description="Helix-turn-helix" evidence="1">
    <location>
        <begin position="4"/>
        <end position="48"/>
    </location>
</feature>
<dbReference type="NCBIfam" id="TIGR01764">
    <property type="entry name" value="excise"/>
    <property type="match status" value="1"/>
</dbReference>
<evidence type="ECO:0000259" key="1">
    <source>
        <dbReference type="Pfam" id="PF12728"/>
    </source>
</evidence>
<accession>A0ABY6ZCY6</accession>
<dbReference type="EMBL" id="CP104067">
    <property type="protein sequence ID" value="WAH40648.1"/>
    <property type="molecule type" value="Genomic_DNA"/>
</dbReference>
<organism evidence="2 3">
    <name type="scientific">Alicyclobacillus fastidiosus</name>
    <dbReference type="NCBI Taxonomy" id="392011"/>
    <lineage>
        <taxon>Bacteria</taxon>
        <taxon>Bacillati</taxon>
        <taxon>Bacillota</taxon>
        <taxon>Bacilli</taxon>
        <taxon>Bacillales</taxon>
        <taxon>Alicyclobacillaceae</taxon>
        <taxon>Alicyclobacillus</taxon>
    </lineage>
</organism>
<dbReference type="InterPro" id="IPR041657">
    <property type="entry name" value="HTH_17"/>
</dbReference>
<name>A0ABY6ZCY6_9BACL</name>
<evidence type="ECO:0000313" key="2">
    <source>
        <dbReference type="EMBL" id="WAH40648.1"/>
    </source>
</evidence>
<reference evidence="2" key="1">
    <citation type="submission" date="2022-08" db="EMBL/GenBank/DDBJ databases">
        <title>Alicyclobacillus fastidiosus DSM 17978, complete genome.</title>
        <authorList>
            <person name="Wang Q."/>
            <person name="Cai R."/>
            <person name="Wang Z."/>
        </authorList>
    </citation>
    <scope>NUCLEOTIDE SEQUENCE</scope>
    <source>
        <strain evidence="2">DSM 17978</strain>
    </source>
</reference>
<dbReference type="RefSeq" id="WP_268004546.1">
    <property type="nucleotide sequence ID" value="NZ_BSUT01000001.1"/>
</dbReference>
<dbReference type="InterPro" id="IPR010093">
    <property type="entry name" value="SinI_DNA-bd"/>
</dbReference>
<gene>
    <name evidence="2" type="ORF">NZD89_20395</name>
</gene>
<sequence length="48" mass="5714">MKEFLTPEEVAEILRINVKKVYSMLQSGELIGKKWGRQWRVHRSQLEA</sequence>
<proteinExistence type="predicted"/>
<protein>
    <submittedName>
        <fullName evidence="2">Helix-turn-helix domain-containing protein</fullName>
    </submittedName>
</protein>
<dbReference type="Pfam" id="PF12728">
    <property type="entry name" value="HTH_17"/>
    <property type="match status" value="1"/>
</dbReference>
<dbReference type="Proteomes" id="UP001164761">
    <property type="component" value="Chromosome"/>
</dbReference>
<keyword evidence="3" id="KW-1185">Reference proteome</keyword>